<dbReference type="EMBL" id="CP029295">
    <property type="protein sequence ID" value="AXE61061.1"/>
    <property type="molecule type" value="Genomic_DNA"/>
</dbReference>
<evidence type="ECO:0000256" key="5">
    <source>
        <dbReference type="ARBA" id="ARBA00023136"/>
    </source>
</evidence>
<proteinExistence type="predicted"/>
<dbReference type="RefSeq" id="WP_114191152.1">
    <property type="nucleotide sequence ID" value="NZ_CP029295.1"/>
</dbReference>
<accession>A0A2Z5IRE8</accession>
<dbReference type="OrthoDB" id="10017122at2"/>
<evidence type="ECO:0000256" key="2">
    <source>
        <dbReference type="ARBA" id="ARBA00022475"/>
    </source>
</evidence>
<evidence type="ECO:0000256" key="4">
    <source>
        <dbReference type="ARBA" id="ARBA00022737"/>
    </source>
</evidence>
<keyword evidence="6" id="KW-0564">Palmitate</keyword>
<feature type="region of interest" description="Disordered" evidence="8">
    <location>
        <begin position="31"/>
        <end position="50"/>
    </location>
</feature>
<name>A0A2Z5IRE8_9BACT</name>
<organism evidence="10 11">
    <name type="scientific">[Mycoplasma] phocae</name>
    <dbReference type="NCBI Taxonomy" id="142651"/>
    <lineage>
        <taxon>Bacteria</taxon>
        <taxon>Bacillati</taxon>
        <taxon>Mycoplasmatota</taxon>
        <taxon>Mycoplasmoidales</taxon>
        <taxon>Metamycoplasmataceae</taxon>
        <taxon>Metamycoplasma</taxon>
    </lineage>
</organism>
<feature type="compositionally biased region" description="Basic and acidic residues" evidence="8">
    <location>
        <begin position="32"/>
        <end position="50"/>
    </location>
</feature>
<dbReference type="AlphaFoldDB" id="A0A2Z5IRE8"/>
<keyword evidence="5" id="KW-0472">Membrane</keyword>
<evidence type="ECO:0000256" key="3">
    <source>
        <dbReference type="ARBA" id="ARBA00022729"/>
    </source>
</evidence>
<feature type="chain" id="PRO_5016446826" evidence="9">
    <location>
        <begin position="25"/>
        <end position="525"/>
    </location>
</feature>
<evidence type="ECO:0000313" key="10">
    <source>
        <dbReference type="EMBL" id="AXE61061.1"/>
    </source>
</evidence>
<evidence type="ECO:0000256" key="8">
    <source>
        <dbReference type="SAM" id="MobiDB-lite"/>
    </source>
</evidence>
<evidence type="ECO:0000313" key="11">
    <source>
        <dbReference type="Proteomes" id="UP000252477"/>
    </source>
</evidence>
<dbReference type="KEGG" id="mpho:DA803_03125"/>
<dbReference type="Proteomes" id="UP000252477">
    <property type="component" value="Chromosome"/>
</dbReference>
<keyword evidence="7" id="KW-0449">Lipoprotein</keyword>
<sequence>MKKNTKIWISLAAIATPIVLPLVAASCGNKNTAEEMKEKTDPKTDGENRYKNVPKSLLESVKNNFGIMYSEKLINEKANVTSNSVLEKIKSKADNLNEISRILEPYAYVNFDNIDTTKFKYELDLKKTKATSGVLHLIFKVTPLTGNTNISLSSEFDLIDFQKDLSNAATHNIAGMIFSETVTSSGEEITGPMLVAGLKELTSKPVKEQLAYLKKYITISGDYDSNAYDLKLHPEYIHDHGLTNVHMKVSYKAKNESQWKEIIFFVYGFDAKNKSDVFGLKVNEKSKRITSIDLLAKLKNLNTWNEQLAVLQEYFNFTESDSFKYYDYEINKEKSIVPYQKIEDEDEQKDQDKKQPILDSKSLNLVVNKIDKFDKTKKVEINFEIKGLDIIKAIGYLEFEELGYGTEEFSGTYYRVGYSSLKNYLESEGFKRISAKEQIDNLIVKLNEGIDPEEGQPARIIENLVSKYDMKINPKFIVKRGNIYPDHIVTFTFEITDKTTNKTTKQKVQVPGFDFYKELRDKEVN</sequence>
<protein>
    <submittedName>
        <fullName evidence="10">Uncharacterized protein</fullName>
    </submittedName>
</protein>
<keyword evidence="2" id="KW-1003">Cell membrane</keyword>
<dbReference type="InterPro" id="IPR049890">
    <property type="entry name" value="VlpA-F-like_signal"/>
</dbReference>
<evidence type="ECO:0000256" key="7">
    <source>
        <dbReference type="ARBA" id="ARBA00023288"/>
    </source>
</evidence>
<keyword evidence="11" id="KW-1185">Reference proteome</keyword>
<dbReference type="PROSITE" id="PS51257">
    <property type="entry name" value="PROKAR_LIPOPROTEIN"/>
    <property type="match status" value="1"/>
</dbReference>
<keyword evidence="3 9" id="KW-0732">Signal</keyword>
<reference evidence="11" key="1">
    <citation type="journal article" date="2018" name="Microbiol. Resour. Announc.">
        <title>Complete Sequence and Annotation of the Mycoplasma phocidae Strain 105T Genome.</title>
        <authorList>
            <person name="Frasca S. Jr."/>
            <person name="Kutish G.F."/>
            <person name="Michaels D.L."/>
            <person name="Brown D.R."/>
        </authorList>
    </citation>
    <scope>NUCLEOTIDE SEQUENCE [LARGE SCALE GENOMIC DNA]</scope>
    <source>
        <strain evidence="11">105</strain>
    </source>
</reference>
<gene>
    <name evidence="10" type="ORF">DA803_03125</name>
</gene>
<evidence type="ECO:0000256" key="9">
    <source>
        <dbReference type="SAM" id="SignalP"/>
    </source>
</evidence>
<keyword evidence="4" id="KW-0677">Repeat</keyword>
<evidence type="ECO:0000256" key="6">
    <source>
        <dbReference type="ARBA" id="ARBA00023139"/>
    </source>
</evidence>
<comment type="subcellular location">
    <subcellularLocation>
        <location evidence="1">Cell membrane</location>
        <topology evidence="1">Lipid-anchor</topology>
    </subcellularLocation>
</comment>
<dbReference type="GO" id="GO:0005886">
    <property type="term" value="C:plasma membrane"/>
    <property type="evidence" value="ECO:0007669"/>
    <property type="project" value="UniProtKB-SubCell"/>
</dbReference>
<dbReference type="NCBIfam" id="NF033817">
    <property type="entry name" value="Mplas_variab_LP"/>
    <property type="match status" value="1"/>
</dbReference>
<evidence type="ECO:0000256" key="1">
    <source>
        <dbReference type="ARBA" id="ARBA00004193"/>
    </source>
</evidence>
<feature type="signal peptide" evidence="9">
    <location>
        <begin position="1"/>
        <end position="24"/>
    </location>
</feature>